<dbReference type="PANTHER" id="PTHR31748">
    <property type="entry name" value="SERPENTINE RECEPTOR, CLASS V"/>
    <property type="match status" value="1"/>
</dbReference>
<dbReference type="Proteomes" id="UP001432322">
    <property type="component" value="Unassembled WGS sequence"/>
</dbReference>
<dbReference type="InterPro" id="IPR019426">
    <property type="entry name" value="7TM_GPCR_serpentine_rcpt_Srv"/>
</dbReference>
<dbReference type="EMBL" id="BTSY01000001">
    <property type="protein sequence ID" value="GMT12375.1"/>
    <property type="molecule type" value="Genomic_DNA"/>
</dbReference>
<dbReference type="GO" id="GO:0016020">
    <property type="term" value="C:membrane"/>
    <property type="evidence" value="ECO:0007669"/>
    <property type="project" value="UniProtKB-SubCell"/>
</dbReference>
<keyword evidence="4 5" id="KW-0472">Membrane</keyword>
<evidence type="ECO:0000313" key="8">
    <source>
        <dbReference type="Proteomes" id="UP001432322"/>
    </source>
</evidence>
<keyword evidence="3 5" id="KW-1133">Transmembrane helix</keyword>
<evidence type="ECO:0000313" key="7">
    <source>
        <dbReference type="EMBL" id="GMT12375.1"/>
    </source>
</evidence>
<evidence type="ECO:0000256" key="4">
    <source>
        <dbReference type="ARBA" id="ARBA00023136"/>
    </source>
</evidence>
<comment type="caution">
    <text evidence="7">The sequence shown here is derived from an EMBL/GenBank/DDBJ whole genome shotgun (WGS) entry which is preliminary data.</text>
</comment>
<keyword evidence="8" id="KW-1185">Reference proteome</keyword>
<feature type="domain" description="G-protein coupled receptors family 1 profile" evidence="6">
    <location>
        <begin position="20"/>
        <end position="124"/>
    </location>
</feature>
<dbReference type="InterPro" id="IPR017452">
    <property type="entry name" value="GPCR_Rhodpsn_7TM"/>
</dbReference>
<feature type="non-terminal residue" evidence="7">
    <location>
        <position position="1"/>
    </location>
</feature>
<organism evidence="7 8">
    <name type="scientific">Pristionchus fissidentatus</name>
    <dbReference type="NCBI Taxonomy" id="1538716"/>
    <lineage>
        <taxon>Eukaryota</taxon>
        <taxon>Metazoa</taxon>
        <taxon>Ecdysozoa</taxon>
        <taxon>Nematoda</taxon>
        <taxon>Chromadorea</taxon>
        <taxon>Rhabditida</taxon>
        <taxon>Rhabditina</taxon>
        <taxon>Diplogasteromorpha</taxon>
        <taxon>Diplogasteroidea</taxon>
        <taxon>Neodiplogasteridae</taxon>
        <taxon>Pristionchus</taxon>
    </lineage>
</organism>
<evidence type="ECO:0000259" key="6">
    <source>
        <dbReference type="PROSITE" id="PS50262"/>
    </source>
</evidence>
<comment type="subcellular location">
    <subcellularLocation>
        <location evidence="1">Membrane</location>
    </subcellularLocation>
</comment>
<evidence type="ECO:0000256" key="5">
    <source>
        <dbReference type="SAM" id="Phobius"/>
    </source>
</evidence>
<proteinExistence type="predicted"/>
<feature type="transmembrane region" description="Helical" evidence="5">
    <location>
        <begin position="40"/>
        <end position="57"/>
    </location>
</feature>
<evidence type="ECO:0000256" key="3">
    <source>
        <dbReference type="ARBA" id="ARBA00022989"/>
    </source>
</evidence>
<feature type="non-terminal residue" evidence="7">
    <location>
        <position position="124"/>
    </location>
</feature>
<feature type="transmembrane region" description="Helical" evidence="5">
    <location>
        <begin position="69"/>
        <end position="90"/>
    </location>
</feature>
<feature type="transmembrane region" description="Helical" evidence="5">
    <location>
        <begin position="6"/>
        <end position="28"/>
    </location>
</feature>
<dbReference type="Gene3D" id="1.20.1070.10">
    <property type="entry name" value="Rhodopsin 7-helix transmembrane proteins"/>
    <property type="match status" value="1"/>
</dbReference>
<sequence>VTEMVVGNFFMVIVACSLPVNIMVTSVLYKNRNHHSMNNVYFQIYLVGSIIDLIAMINNYVGSIFPSRGWFLGFYLDSTLTGKIFLIFAWSTRFGQEFTTFLISVNRASAIMLPLKYDRLWNQY</sequence>
<dbReference type="SUPFAM" id="SSF81321">
    <property type="entry name" value="Family A G protein-coupled receptor-like"/>
    <property type="match status" value="1"/>
</dbReference>
<accession>A0AAV5V3H6</accession>
<keyword evidence="2 5" id="KW-0812">Transmembrane</keyword>
<dbReference type="Pfam" id="PF10323">
    <property type="entry name" value="7TM_GPCR_Srv"/>
    <property type="match status" value="1"/>
</dbReference>
<evidence type="ECO:0000256" key="2">
    <source>
        <dbReference type="ARBA" id="ARBA00022692"/>
    </source>
</evidence>
<dbReference type="AlphaFoldDB" id="A0AAV5V3H6"/>
<evidence type="ECO:0000256" key="1">
    <source>
        <dbReference type="ARBA" id="ARBA00004370"/>
    </source>
</evidence>
<reference evidence="7" key="1">
    <citation type="submission" date="2023-10" db="EMBL/GenBank/DDBJ databases">
        <title>Genome assembly of Pristionchus species.</title>
        <authorList>
            <person name="Yoshida K."/>
            <person name="Sommer R.J."/>
        </authorList>
    </citation>
    <scope>NUCLEOTIDE SEQUENCE</scope>
    <source>
        <strain evidence="7">RS5133</strain>
    </source>
</reference>
<name>A0AAV5V3H6_9BILA</name>
<gene>
    <name evidence="7" type="ORF">PFISCL1PPCAC_3672</name>
</gene>
<dbReference type="PANTHER" id="PTHR31748:SF1">
    <property type="entry name" value="SERPENTINE RECEPTOR, CLASS V"/>
    <property type="match status" value="1"/>
</dbReference>
<dbReference type="PROSITE" id="PS50262">
    <property type="entry name" value="G_PROTEIN_RECEP_F1_2"/>
    <property type="match status" value="1"/>
</dbReference>
<protein>
    <recommendedName>
        <fullName evidence="6">G-protein coupled receptors family 1 profile domain-containing protein</fullName>
    </recommendedName>
</protein>